<proteinExistence type="predicted"/>
<accession>A0A0C5ADY1</accession>
<dbReference type="KEGG" id="vg:26639294"/>
<sequence>MNVTRRNETVIVVEKNDRVRDLYDVLAKLPDGAKIRAVSTFGAAGIVVDHDGTE</sequence>
<dbReference type="EMBL" id="KM923971">
    <property type="protein sequence ID" value="AJK27379.1"/>
    <property type="molecule type" value="Genomic_DNA"/>
</dbReference>
<gene>
    <name evidence="1" type="ORF">PBI_KRATIO_50</name>
</gene>
<keyword evidence="2" id="KW-1185">Reference proteome</keyword>
<organism evidence="1 2">
    <name type="scientific">Mycobacterium phage Kratio</name>
    <dbReference type="NCBI Taxonomy" id="1606763"/>
    <lineage>
        <taxon>Viruses</taxon>
        <taxon>Duplodnaviria</taxon>
        <taxon>Heunggongvirae</taxon>
        <taxon>Uroviricota</taxon>
        <taxon>Caudoviricetes</taxon>
        <taxon>Weiservirinae</taxon>
        <taxon>Kratiovirus</taxon>
        <taxon>Kratiovirus kratio</taxon>
    </lineage>
</organism>
<evidence type="ECO:0000313" key="2">
    <source>
        <dbReference type="Proteomes" id="UP000032126"/>
    </source>
</evidence>
<name>A0A0C5ADY1_9CAUD</name>
<evidence type="ECO:0000313" key="1">
    <source>
        <dbReference type="EMBL" id="AJK27379.1"/>
    </source>
</evidence>
<dbReference type="Proteomes" id="UP000032126">
    <property type="component" value="Segment"/>
</dbReference>
<dbReference type="GeneID" id="26639294"/>
<protein>
    <submittedName>
        <fullName evidence="1">Uncharacterized protein</fullName>
    </submittedName>
</protein>
<reference evidence="1 2" key="1">
    <citation type="submission" date="2014-10" db="EMBL/GenBank/DDBJ databases">
        <authorList>
            <person name="Franco-Moreira L.J."/>
            <person name="Acosta-Bonilla D."/>
            <person name="Alvarado-Vega D.L."/>
            <person name="Berrios-Pagan L.R."/>
            <person name="Burgos-Santana G."/>
            <person name="Collazo-Rodriguez B.J."/>
            <person name="Cordero-Bernard G."/>
            <person name="Cotto-Rosario A."/>
            <person name="Dominguez-Rodriguez E."/>
            <person name="Figueroa-Negron P."/>
            <person name="Huertas-de-Jesus N.A."/>
            <person name="Leon-Rivera A."/>
            <person name="Llavona-Cartagena I.G."/>
            <person name="Machin-Rivera R."/>
            <person name="Maldonado-Rodriguez J.M."/>
            <person name="Maldonado-Vazquez N."/>
            <person name="Melendez-Rodriguez N."/>
            <person name="Merced-Carire N.D."/>
            <person name="Mora-Marrero P.M."/>
            <person name="Negron-Cruz N."/>
            <person name="Nieves-Mendez L."/>
            <person name="Pereira-Torres T.N."/>
            <person name="Perez-Otero J."/>
            <person name="Ramos-Gonzalez J."/>
            <person name="Ramos-Rivera M."/>
            <person name="Reyes-Aponte A.J."/>
            <person name="Rivera-Burgos M."/>
            <person name="Rodriguez-Arriaga L."/>
            <person name="Sanchez-Collazo M."/>
            <person name="Soto-Diaz O.R."/>
            <person name="Suarez-Marquez A.M."/>
            <person name="Velazquez-Fernandez A.L."/>
            <person name="Vives-Matos I."/>
            <person name="Rubin M.R."/>
            <person name="Vazquez E."/>
            <person name="Wang X."/>
            <person name="Crowell R."/>
            <person name="Bostrom M.A."/>
            <person name="Burke M."/>
            <person name="Wright G.M."/>
            <person name="Gregory S.G."/>
            <person name="Colman S.D."/>
            <person name="Anders K.R."/>
            <person name="Braun M.A."/>
            <person name="Delesalle V.A."/>
            <person name="Hughes L.E."/>
            <person name="Ware V.C."/>
            <person name="Bradley K.W."/>
            <person name="Barker L.P."/>
            <person name="Asai D.J."/>
            <person name="Bowman C.A."/>
            <person name="Russell D.A."/>
            <person name="Pope W.H."/>
            <person name="Jacobs-Sera D."/>
            <person name="Hendrix R.W."/>
            <person name="Hatfull G.F."/>
        </authorList>
    </citation>
    <scope>NUCLEOTIDE SEQUENCE [LARGE SCALE GENOMIC DNA]</scope>
</reference>
<dbReference type="RefSeq" id="YP_009212796.1">
    <property type="nucleotide sequence ID" value="NC_028947.1"/>
</dbReference>